<evidence type="ECO:0000313" key="1">
    <source>
        <dbReference type="EMBL" id="KPI82746.1"/>
    </source>
</evidence>
<dbReference type="AlphaFoldDB" id="A0A0N0P2B1"/>
<evidence type="ECO:0000313" key="2">
    <source>
        <dbReference type="Proteomes" id="UP000038009"/>
    </source>
</evidence>
<keyword evidence="2" id="KW-1185">Reference proteome</keyword>
<dbReference type="EMBL" id="LJSK01000564">
    <property type="protein sequence ID" value="KPI82746.1"/>
    <property type="molecule type" value="Genomic_DNA"/>
</dbReference>
<organism evidence="1 2">
    <name type="scientific">Leptomonas seymouri</name>
    <dbReference type="NCBI Taxonomy" id="5684"/>
    <lineage>
        <taxon>Eukaryota</taxon>
        <taxon>Discoba</taxon>
        <taxon>Euglenozoa</taxon>
        <taxon>Kinetoplastea</taxon>
        <taxon>Metakinetoplastina</taxon>
        <taxon>Trypanosomatida</taxon>
        <taxon>Trypanosomatidae</taxon>
        <taxon>Leishmaniinae</taxon>
        <taxon>Leptomonas</taxon>
    </lineage>
</organism>
<dbReference type="Proteomes" id="UP000038009">
    <property type="component" value="Unassembled WGS sequence"/>
</dbReference>
<proteinExistence type="predicted"/>
<protein>
    <submittedName>
        <fullName evidence="1">Uncharacterized protein</fullName>
    </submittedName>
</protein>
<comment type="caution">
    <text evidence="1">The sequence shown here is derived from an EMBL/GenBank/DDBJ whole genome shotgun (WGS) entry which is preliminary data.</text>
</comment>
<reference evidence="1 2" key="1">
    <citation type="journal article" date="2015" name="PLoS Pathog.">
        <title>Leptomonas seymouri: Adaptations to the Dixenous Life Cycle Analyzed by Genome Sequencing, Transcriptome Profiling and Co-infection with Leishmania donovani.</title>
        <authorList>
            <person name="Kraeva N."/>
            <person name="Butenko A."/>
            <person name="Hlavacova J."/>
            <person name="Kostygov A."/>
            <person name="Myskova J."/>
            <person name="Grybchuk D."/>
            <person name="Lestinova T."/>
            <person name="Votypka J."/>
            <person name="Volf P."/>
            <person name="Opperdoes F."/>
            <person name="Flegontov P."/>
            <person name="Lukes J."/>
            <person name="Yurchenko V."/>
        </authorList>
    </citation>
    <scope>NUCLEOTIDE SEQUENCE [LARGE SCALE GENOMIC DNA]</scope>
    <source>
        <strain evidence="1 2">ATCC 30220</strain>
    </source>
</reference>
<dbReference type="VEuPathDB" id="TriTrypDB:Lsey_0564_0020"/>
<gene>
    <name evidence="1" type="ORF">ABL78_8242</name>
</gene>
<name>A0A0N0P2B1_LEPSE</name>
<accession>A0A0N0P2B1</accession>
<sequence length="170" mass="18781">MNHMLRVHMVNSEENLQEEQTCFVLAESATRPRAALDLLPQITRVGVVQHEGNHQHVFWIVGVALREVLVALQNGKVVTVEQAVHLGLRTVLIGFRHALHIDALHREALAVRDTLGAQDRTGGTGAQNATNPILLALLTCRCLILRKGIWEVSAYAANHRITTATRHDSS</sequence>